<keyword evidence="1" id="KW-0812">Transmembrane</keyword>
<proteinExistence type="predicted"/>
<dbReference type="AlphaFoldDB" id="A0A200JEQ9"/>
<feature type="transmembrane region" description="Helical" evidence="1">
    <location>
        <begin position="150"/>
        <end position="171"/>
    </location>
</feature>
<reference evidence="2" key="1">
    <citation type="submission" date="2017-05" db="EMBL/GenBank/DDBJ databases">
        <title>The Genome Sequence of Enterococcus sp. 9D6_DIV0238.</title>
        <authorList>
            <consortium name="The Broad Institute Genomics Platform"/>
            <consortium name="The Broad Institute Genomic Center for Infectious Diseases"/>
            <person name="Earl A."/>
            <person name="Manson A."/>
            <person name="Schwartman J."/>
            <person name="Gilmore M."/>
            <person name="Abouelleil A."/>
            <person name="Cao P."/>
            <person name="Chapman S."/>
            <person name="Cusick C."/>
            <person name="Shea T."/>
            <person name="Young S."/>
            <person name="Neafsey D."/>
            <person name="Nusbaum C."/>
            <person name="Birren B."/>
        </authorList>
    </citation>
    <scope>NUCLEOTIDE SEQUENCE [LARGE SCALE GENOMIC DNA]</scope>
    <source>
        <strain evidence="2">9D6_DIV0238</strain>
    </source>
</reference>
<gene>
    <name evidence="3" type="ORF">A5889_000134</name>
    <name evidence="2" type="ORF">A5889_000825</name>
</gene>
<keyword evidence="4" id="KW-1185">Reference proteome</keyword>
<accession>A0A200JEQ9</accession>
<organism evidence="2">
    <name type="scientific">Candidatus Enterococcus dunnyi</name>
    <dbReference type="NCBI Taxonomy" id="1834192"/>
    <lineage>
        <taxon>Bacteria</taxon>
        <taxon>Bacillati</taxon>
        <taxon>Bacillota</taxon>
        <taxon>Bacilli</taxon>
        <taxon>Lactobacillales</taxon>
        <taxon>Enterococcaceae</taxon>
        <taxon>Enterococcus</taxon>
    </lineage>
</organism>
<dbReference type="InterPro" id="IPR009339">
    <property type="entry name" value="DUF998"/>
</dbReference>
<dbReference type="EMBL" id="NIBQ01000001">
    <property type="protein sequence ID" value="OUZ35349.1"/>
    <property type="molecule type" value="Genomic_DNA"/>
</dbReference>
<protein>
    <recommendedName>
        <fullName evidence="5">DUF998 domain-containing protein</fullName>
    </recommendedName>
</protein>
<evidence type="ECO:0000313" key="2">
    <source>
        <dbReference type="EMBL" id="OUZ35349.1"/>
    </source>
</evidence>
<evidence type="ECO:0000313" key="3">
    <source>
        <dbReference type="EMBL" id="WYJ92655.1"/>
    </source>
</evidence>
<feature type="transmembrane region" description="Helical" evidence="1">
    <location>
        <begin position="187"/>
        <end position="205"/>
    </location>
</feature>
<sequence>MNLLKKSGFYLLVIVVIAELSVPFFLARYYPNYDSITMLISDFGEEGSPVRHMFKLWQLIDGSLFLLTIPSFYLRFSQTSPILSKWLGIMMAVFAIGDCITTGILDRSTNPLEAGIESFVHDYASGAGFTALLAATFLLILLYKMENNSFVVRTFTMIFIVSLCLLLLYAAPKLPGLNTLNIPFRGLWQRLNLLFLYLPFFFVALKNL</sequence>
<keyword evidence="1" id="KW-1133">Transmembrane helix</keyword>
<feature type="transmembrane region" description="Helical" evidence="1">
    <location>
        <begin position="9"/>
        <end position="30"/>
    </location>
</feature>
<feature type="transmembrane region" description="Helical" evidence="1">
    <location>
        <begin position="86"/>
        <end position="105"/>
    </location>
</feature>
<evidence type="ECO:0000256" key="1">
    <source>
        <dbReference type="SAM" id="Phobius"/>
    </source>
</evidence>
<dbReference type="Proteomes" id="UP000196151">
    <property type="component" value="Chromosome"/>
</dbReference>
<dbReference type="Pfam" id="PF06197">
    <property type="entry name" value="DUF998"/>
    <property type="match status" value="1"/>
</dbReference>
<feature type="transmembrane region" description="Helical" evidence="1">
    <location>
        <begin position="125"/>
        <end position="143"/>
    </location>
</feature>
<evidence type="ECO:0000313" key="4">
    <source>
        <dbReference type="Proteomes" id="UP000196151"/>
    </source>
</evidence>
<dbReference type="EMBL" id="CP147246">
    <property type="protein sequence ID" value="WYJ92655.1"/>
    <property type="molecule type" value="Genomic_DNA"/>
</dbReference>
<reference evidence="3" key="3">
    <citation type="submission" date="2024-03" db="EMBL/GenBank/DDBJ databases">
        <title>The Genome Sequence of Enterococcus sp. DIV0238c.</title>
        <authorList>
            <consortium name="The Broad Institute Genomics Platform"/>
            <consortium name="The Broad Institute Microbial Omics Core"/>
            <consortium name="The Broad Institute Genomic Center for Infectious Diseases"/>
            <person name="Earl A."/>
            <person name="Manson A."/>
            <person name="Gilmore M."/>
            <person name="Schwartman J."/>
            <person name="Shea T."/>
            <person name="Abouelleil A."/>
            <person name="Cao P."/>
            <person name="Chapman S."/>
            <person name="Cusick C."/>
            <person name="Young S."/>
            <person name="Neafsey D."/>
            <person name="Nusbaum C."/>
            <person name="Birren B."/>
        </authorList>
    </citation>
    <scope>NUCLEOTIDE SEQUENCE</scope>
    <source>
        <strain evidence="3">9D6_DIV0238</strain>
    </source>
</reference>
<evidence type="ECO:0008006" key="5">
    <source>
        <dbReference type="Google" id="ProtNLM"/>
    </source>
</evidence>
<dbReference type="RefSeq" id="WP_176372771.1">
    <property type="nucleotide sequence ID" value="NZ_CP147246.1"/>
</dbReference>
<keyword evidence="1" id="KW-0472">Membrane</keyword>
<feature type="transmembrane region" description="Helical" evidence="1">
    <location>
        <begin position="56"/>
        <end position="74"/>
    </location>
</feature>
<name>A0A200JEQ9_9ENTE</name>
<reference evidence="3" key="2">
    <citation type="submission" date="2017-05" db="EMBL/GenBank/DDBJ databases">
        <authorList>
            <consortium name="The Broad Institute Genomics Platform"/>
            <consortium name="The Broad Institute Genomic Center for Infectious Diseases"/>
            <person name="Earl A."/>
            <person name="Manson A."/>
            <person name="Schwartman J."/>
            <person name="Gilmore M."/>
            <person name="Abouelleil A."/>
            <person name="Cao P."/>
            <person name="Chapman S."/>
            <person name="Cusick C."/>
            <person name="Shea T."/>
            <person name="Young S."/>
            <person name="Neafsey D."/>
            <person name="Nusbaum C."/>
            <person name="Birren B."/>
        </authorList>
    </citation>
    <scope>NUCLEOTIDE SEQUENCE</scope>
    <source>
        <strain evidence="3">9D6_DIV0238</strain>
    </source>
</reference>